<organism evidence="2 3">
    <name type="scientific">Leptothoe kymatousa TAU-MAC 1615</name>
    <dbReference type="NCBI Taxonomy" id="2364775"/>
    <lineage>
        <taxon>Bacteria</taxon>
        <taxon>Bacillati</taxon>
        <taxon>Cyanobacteriota</taxon>
        <taxon>Cyanophyceae</taxon>
        <taxon>Nodosilineales</taxon>
        <taxon>Cymatolegaceae</taxon>
        <taxon>Leptothoe</taxon>
        <taxon>Leptothoe kymatousa</taxon>
    </lineage>
</organism>
<keyword evidence="1" id="KW-0472">Membrane</keyword>
<evidence type="ECO:0000313" key="3">
    <source>
        <dbReference type="Proteomes" id="UP001196661"/>
    </source>
</evidence>
<keyword evidence="1" id="KW-1133">Transmembrane helix</keyword>
<feature type="transmembrane region" description="Helical" evidence="1">
    <location>
        <begin position="143"/>
        <end position="164"/>
    </location>
</feature>
<reference evidence="2 3" key="1">
    <citation type="journal article" date="2021" name="Mar. Drugs">
        <title>Genome Reduction and Secondary Metabolism of the Marine Sponge-Associated Cyanobacterium Leptothoe.</title>
        <authorList>
            <person name="Konstantinou D."/>
            <person name="Popin R.V."/>
            <person name="Fewer D.P."/>
            <person name="Sivonen K."/>
            <person name="Gkelis S."/>
        </authorList>
    </citation>
    <scope>NUCLEOTIDE SEQUENCE [LARGE SCALE GENOMIC DNA]</scope>
    <source>
        <strain evidence="2 3">TAU-MAC 1615</strain>
    </source>
</reference>
<accession>A0ABS5Y0C0</accession>
<feature type="transmembrane region" description="Helical" evidence="1">
    <location>
        <begin position="7"/>
        <end position="33"/>
    </location>
</feature>
<keyword evidence="3" id="KW-1185">Reference proteome</keyword>
<gene>
    <name evidence="2" type="ORF">IXB28_03510</name>
</gene>
<evidence type="ECO:0000313" key="2">
    <source>
        <dbReference type="EMBL" id="MBT9311261.1"/>
    </source>
</evidence>
<feature type="transmembrane region" description="Helical" evidence="1">
    <location>
        <begin position="117"/>
        <end position="137"/>
    </location>
</feature>
<dbReference type="RefSeq" id="WP_215617157.1">
    <property type="nucleotide sequence ID" value="NZ_JADOER010000004.1"/>
</dbReference>
<protein>
    <submittedName>
        <fullName evidence="2">Uncharacterized protein</fullName>
    </submittedName>
</protein>
<proteinExistence type="predicted"/>
<comment type="caution">
    <text evidence="2">The sequence shown here is derived from an EMBL/GenBank/DDBJ whole genome shotgun (WGS) entry which is preliminary data.</text>
</comment>
<name>A0ABS5Y0C0_9CYAN</name>
<sequence>MNTTDLFVELIIIGVGATIWAVLLVLSIFGYSWVPFDHLFALPSLLPILAITYILGIVTDRVADNLFDALWKSKLAQQFYAKDGDDYDDRRYIYLRSERLASLLEYGRSRLRICRGWVLNTACIVISLDLFILLQIPGRSTKISMLLFSNLFLALLIYGLWFSWQQLTLADYRKVKRQSAWLRSHTTEDG</sequence>
<dbReference type="EMBL" id="JADOER010000004">
    <property type="protein sequence ID" value="MBT9311261.1"/>
    <property type="molecule type" value="Genomic_DNA"/>
</dbReference>
<evidence type="ECO:0000256" key="1">
    <source>
        <dbReference type="SAM" id="Phobius"/>
    </source>
</evidence>
<feature type="transmembrane region" description="Helical" evidence="1">
    <location>
        <begin position="39"/>
        <end position="58"/>
    </location>
</feature>
<keyword evidence="1" id="KW-0812">Transmembrane</keyword>
<dbReference type="Proteomes" id="UP001196661">
    <property type="component" value="Unassembled WGS sequence"/>
</dbReference>